<feature type="coiled-coil region" evidence="4">
    <location>
        <begin position="381"/>
        <end position="408"/>
    </location>
</feature>
<comment type="subunit">
    <text evidence="2">Heterodimer of SbcC and SbcD.</text>
</comment>
<sequence length="767" mass="84946">MSLTEIRVTAEYCFGSNPMVLASLAKVNFMHAPNGSGKTTISNALSRQPRDQDARLHWPVAATATSIRVFNEAYRSTVLNEHVNGIFTIGSESGDVNSRITLLDQERVVRRTERNGWIKDIGSDDALLDPSGLLGEIETERLAASHAVFERHKDVPEAVRETVFKGFRRSREKFFKEAQSRYKPELVAEKDLTWDTLEARNSSLTGELYRRSPLHGTSVNFLISKEQIAQLRMDDVTTGAGDLAALIQHLGNGDWVSQGRQHLQNTNNKCPFCQEDLPEGFGARLTAYFAAGYDAALSLATSITTQVEERSRTLREELASLKAAVDADSAIDAERLIDAIDAIQTAAELILSKVNDKRRHPTNRIDVVDIAPLVSHLDELIKDANADITRHNKLIDDSRAELQNLVNDGWALFLTDAGTSSHMKRYNGIHAKKLAKIEELRSNITASLQADEGAREEIEALRNSISNTADVAERINELLKALGFHRFHLAITDAVAGGYRIIRDDGSPAFESLSEGEKSFLCFAYFVESLTGSAVSGGTVEPVIAVIDDPISSLDSDTLFIVAAYIRDIAKQVIDGQTNIEQLIVLTHNTQFHHEAAYATDTGKTGDRRHYRLRKGLDKITSVQDDGRRSKIRGSYELLWQSVVDIADGDEDSPIAQVGVFNIVRRIIEGYFKTVGSTQSHERQQPLSVADERLMSMFITWANSGSHTIIDDFAQSHYIGDAKDFLQLLQLFFEQQGHSAHFDMMVRACGGESLLQTGSVFARDVAA</sequence>
<evidence type="ECO:0000256" key="4">
    <source>
        <dbReference type="SAM" id="Coils"/>
    </source>
</evidence>
<dbReference type="InterPro" id="IPR027417">
    <property type="entry name" value="P-loop_NTPase"/>
</dbReference>
<dbReference type="Proteomes" id="UP001575652">
    <property type="component" value="Unassembled WGS sequence"/>
</dbReference>
<keyword evidence="4" id="KW-0175">Coiled coil</keyword>
<feature type="domain" description="Protein CR006 P-loop" evidence="5">
    <location>
        <begin position="14"/>
        <end position="729"/>
    </location>
</feature>
<dbReference type="InterPro" id="IPR026866">
    <property type="entry name" value="CR006_AAA"/>
</dbReference>
<evidence type="ECO:0000256" key="1">
    <source>
        <dbReference type="ARBA" id="ARBA00006930"/>
    </source>
</evidence>
<comment type="caution">
    <text evidence="6">The sequence shown here is derived from an EMBL/GenBank/DDBJ whole genome shotgun (WGS) entry which is preliminary data.</text>
</comment>
<dbReference type="PANTHER" id="PTHR32114:SF2">
    <property type="entry name" value="ABC TRANSPORTER ABCH.3"/>
    <property type="match status" value="1"/>
</dbReference>
<evidence type="ECO:0000313" key="6">
    <source>
        <dbReference type="EMBL" id="MFB0834961.1"/>
    </source>
</evidence>
<keyword evidence="7" id="KW-1185">Reference proteome</keyword>
<accession>A0ABV4UMS5</accession>
<reference evidence="6 7" key="1">
    <citation type="submission" date="2024-09" db="EMBL/GenBank/DDBJ databases">
        <authorList>
            <person name="Salinas-Garcia M.A."/>
            <person name="Prieme A."/>
        </authorList>
    </citation>
    <scope>NUCLEOTIDE SEQUENCE [LARGE SCALE GENOMIC DNA]</scope>
    <source>
        <strain evidence="6 7">DSM 21081</strain>
    </source>
</reference>
<proteinExistence type="inferred from homology"/>
<protein>
    <recommendedName>
        <fullName evidence="3">Nuclease SbcCD subunit C</fullName>
    </recommendedName>
</protein>
<comment type="similarity">
    <text evidence="1">Belongs to the SMC family. SbcC subfamily.</text>
</comment>
<dbReference type="PANTHER" id="PTHR32114">
    <property type="entry name" value="ABC TRANSPORTER ABCH.3"/>
    <property type="match status" value="1"/>
</dbReference>
<dbReference type="EMBL" id="JBHDLJ010000007">
    <property type="protein sequence ID" value="MFB0834961.1"/>
    <property type="molecule type" value="Genomic_DNA"/>
</dbReference>
<gene>
    <name evidence="6" type="ORF">ACETWP_10220</name>
</gene>
<dbReference type="Pfam" id="PF13166">
    <property type="entry name" value="AAA_13"/>
    <property type="match status" value="1"/>
</dbReference>
<dbReference type="Gene3D" id="3.40.50.300">
    <property type="entry name" value="P-loop containing nucleotide triphosphate hydrolases"/>
    <property type="match status" value="1"/>
</dbReference>
<dbReference type="SUPFAM" id="SSF52540">
    <property type="entry name" value="P-loop containing nucleoside triphosphate hydrolases"/>
    <property type="match status" value="1"/>
</dbReference>
<evidence type="ECO:0000313" key="7">
    <source>
        <dbReference type="Proteomes" id="UP001575652"/>
    </source>
</evidence>
<organism evidence="6 7">
    <name type="scientific">Arthrobacter halodurans</name>
    <dbReference type="NCBI Taxonomy" id="516699"/>
    <lineage>
        <taxon>Bacteria</taxon>
        <taxon>Bacillati</taxon>
        <taxon>Actinomycetota</taxon>
        <taxon>Actinomycetes</taxon>
        <taxon>Micrococcales</taxon>
        <taxon>Micrococcaceae</taxon>
        <taxon>Arthrobacter</taxon>
    </lineage>
</organism>
<evidence type="ECO:0000256" key="3">
    <source>
        <dbReference type="ARBA" id="ARBA00013368"/>
    </source>
</evidence>
<evidence type="ECO:0000256" key="2">
    <source>
        <dbReference type="ARBA" id="ARBA00011322"/>
    </source>
</evidence>
<evidence type="ECO:0000259" key="5">
    <source>
        <dbReference type="Pfam" id="PF13166"/>
    </source>
</evidence>
<name>A0ABV4UMS5_9MICC</name>
<dbReference type="RefSeq" id="WP_373972135.1">
    <property type="nucleotide sequence ID" value="NZ_JBHDLJ010000007.1"/>
</dbReference>